<sequence>MSDQPTEFLLYVAEDGRTRIDVRVQGENVWLNQLQLASLFETTKQNISLHIKNVFNEGELDPTATVKEYLTVQTEGRRTVSRAVAHYNLDMIIAIGFRVRSARGTQFRQWANARLGEYIVKGFAMDDERLSQSRHDYFDELVRRVRRIRVSERRFYQKITDIFATSIDYDPKADITKTFFATVQNKFHYAIHGMTAPEVIKARADASQPLMGMTSFKGVVPTATDVTSALNYLDEGELTAMERIVSQYLDFAEGQAERRIPMKMADWIAKLHGFLTLNDRDILQGAGKVSRKDADAKALAEFDKYRIEQDRTYLSDFDRETKKLLGAKPKTKKGDLE</sequence>
<dbReference type="PANTHER" id="PTHR35810">
    <property type="entry name" value="CYTOPLASMIC PROTEIN-RELATED"/>
    <property type="match status" value="1"/>
</dbReference>
<dbReference type="AlphaFoldDB" id="A0AAU7X8S2"/>
<dbReference type="KEGG" id="mflg:ABS361_19040"/>
<dbReference type="InterPro" id="IPR011204">
    <property type="entry name" value="Virulence_RhuM-like"/>
</dbReference>
<accession>A0AAU7X8S2</accession>
<dbReference type="Pfam" id="PF13310">
    <property type="entry name" value="Virulence_RhuM"/>
    <property type="match status" value="1"/>
</dbReference>
<dbReference type="RefSeq" id="WP_407049211.1">
    <property type="nucleotide sequence ID" value="NZ_CP158568.1"/>
</dbReference>
<organism evidence="1">
    <name type="scientific">Methyloraptor flagellatus</name>
    <dbReference type="NCBI Taxonomy" id="3162530"/>
    <lineage>
        <taxon>Bacteria</taxon>
        <taxon>Pseudomonadati</taxon>
        <taxon>Pseudomonadota</taxon>
        <taxon>Alphaproteobacteria</taxon>
        <taxon>Hyphomicrobiales</taxon>
        <taxon>Ancalomicrobiaceae</taxon>
        <taxon>Methyloraptor</taxon>
    </lineage>
</organism>
<protein>
    <submittedName>
        <fullName evidence="1">Virulence RhuM family protein</fullName>
    </submittedName>
</protein>
<reference evidence="1" key="1">
    <citation type="submission" date="2024-06" db="EMBL/GenBank/DDBJ databases">
        <title>Methylostella associata gen. nov., sp. nov., a novel Ancalomicrobiaceae-affiliated facultatively methylotrophic bacteria that feed on methanotrophs of the genus Methylococcus.</title>
        <authorList>
            <person name="Saltykova V."/>
            <person name="Danilova O.V."/>
            <person name="Oshkin I.Y."/>
            <person name="Belova S.E."/>
            <person name="Pimenov N.V."/>
            <person name="Dedysh S.N."/>
        </authorList>
    </citation>
    <scope>NUCLEOTIDE SEQUENCE</scope>
    <source>
        <strain evidence="1">S20</strain>
    </source>
</reference>
<evidence type="ECO:0000313" key="1">
    <source>
        <dbReference type="EMBL" id="XBY44117.1"/>
    </source>
</evidence>
<dbReference type="EMBL" id="CP158568">
    <property type="protein sequence ID" value="XBY44117.1"/>
    <property type="molecule type" value="Genomic_DNA"/>
</dbReference>
<name>A0AAU7X8S2_9HYPH</name>
<dbReference type="PANTHER" id="PTHR35810:SF1">
    <property type="entry name" value="CYTOPLASMIC PROTEIN"/>
    <property type="match status" value="1"/>
</dbReference>
<gene>
    <name evidence="1" type="ORF">ABS361_19040</name>
</gene>
<proteinExistence type="predicted"/>
<dbReference type="PIRSF" id="PIRSF015268">
    <property type="entry name" value="Virulence_RhuM"/>
    <property type="match status" value="1"/>
</dbReference>